<organism evidence="2 3">
    <name type="scientific">Oedothorax gibbosus</name>
    <dbReference type="NCBI Taxonomy" id="931172"/>
    <lineage>
        <taxon>Eukaryota</taxon>
        <taxon>Metazoa</taxon>
        <taxon>Ecdysozoa</taxon>
        <taxon>Arthropoda</taxon>
        <taxon>Chelicerata</taxon>
        <taxon>Arachnida</taxon>
        <taxon>Araneae</taxon>
        <taxon>Araneomorphae</taxon>
        <taxon>Entelegynae</taxon>
        <taxon>Araneoidea</taxon>
        <taxon>Linyphiidae</taxon>
        <taxon>Erigoninae</taxon>
        <taxon>Oedothorax</taxon>
    </lineage>
</organism>
<evidence type="ECO:0000313" key="3">
    <source>
        <dbReference type="Proteomes" id="UP000827092"/>
    </source>
</evidence>
<dbReference type="AlphaFoldDB" id="A0AAV6TF02"/>
<dbReference type="EMBL" id="JAFNEN010005834">
    <property type="protein sequence ID" value="KAG8160097.1"/>
    <property type="molecule type" value="Genomic_DNA"/>
</dbReference>
<feature type="region of interest" description="Disordered" evidence="1">
    <location>
        <begin position="110"/>
        <end position="135"/>
    </location>
</feature>
<evidence type="ECO:0000256" key="1">
    <source>
        <dbReference type="SAM" id="MobiDB-lite"/>
    </source>
</evidence>
<dbReference type="Proteomes" id="UP000827092">
    <property type="component" value="Unassembled WGS sequence"/>
</dbReference>
<feature type="region of interest" description="Disordered" evidence="1">
    <location>
        <begin position="40"/>
        <end position="83"/>
    </location>
</feature>
<protein>
    <submittedName>
        <fullName evidence="2">Uncharacterized protein</fullName>
    </submittedName>
</protein>
<gene>
    <name evidence="2" type="ORF">JTE90_002586</name>
</gene>
<keyword evidence="3" id="KW-1185">Reference proteome</keyword>
<name>A0AAV6TF02_9ARAC</name>
<proteinExistence type="predicted"/>
<sequence length="135" mass="14886">MPTQSDPACPQNDTRQLRETKAFGIFRGKYVAKLKLRNWTEGHHHRRVNRENQRRPPARKGGGENVAFGVTGPEDGLRKPLEGAVAQSGARPIAARFYPDAISFGVGCLKGPKLNRVVNPPKAKYSRGTDSKQVP</sequence>
<reference evidence="2 3" key="1">
    <citation type="journal article" date="2022" name="Nat. Ecol. Evol.">
        <title>A masculinizing supergene underlies an exaggerated male reproductive morph in a spider.</title>
        <authorList>
            <person name="Hendrickx F."/>
            <person name="De Corte Z."/>
            <person name="Sonet G."/>
            <person name="Van Belleghem S.M."/>
            <person name="Kostlbacher S."/>
            <person name="Vangestel C."/>
        </authorList>
    </citation>
    <scope>NUCLEOTIDE SEQUENCE [LARGE SCALE GENOMIC DNA]</scope>
    <source>
        <strain evidence="2">W744_W776</strain>
    </source>
</reference>
<evidence type="ECO:0000313" key="2">
    <source>
        <dbReference type="EMBL" id="KAG8160097.1"/>
    </source>
</evidence>
<accession>A0AAV6TF02</accession>
<comment type="caution">
    <text evidence="2">The sequence shown here is derived from an EMBL/GenBank/DDBJ whole genome shotgun (WGS) entry which is preliminary data.</text>
</comment>